<reference evidence="2" key="1">
    <citation type="submission" date="2022-10" db="EMBL/GenBank/DDBJ databases">
        <title>The WGS of Solirubrobacter ginsenosidimutans DSM 21036.</title>
        <authorList>
            <person name="Jiang Z."/>
        </authorList>
    </citation>
    <scope>NUCLEOTIDE SEQUENCE</scope>
    <source>
        <strain evidence="2">DSM 21036</strain>
    </source>
</reference>
<evidence type="ECO:0000313" key="3">
    <source>
        <dbReference type="Proteomes" id="UP001149140"/>
    </source>
</evidence>
<keyword evidence="2" id="KW-0645">Protease</keyword>
<evidence type="ECO:0000313" key="2">
    <source>
        <dbReference type="EMBL" id="MDA0162662.1"/>
    </source>
</evidence>
<dbReference type="EMBL" id="JAPDOD010000020">
    <property type="protein sequence ID" value="MDA0162662.1"/>
    <property type="molecule type" value="Genomic_DNA"/>
</dbReference>
<dbReference type="SUPFAM" id="SSF49464">
    <property type="entry name" value="Carboxypeptidase regulatory domain-like"/>
    <property type="match status" value="1"/>
</dbReference>
<protein>
    <submittedName>
        <fullName evidence="2">Carboxypeptidase-like regulatory domain-containing protein</fullName>
    </submittedName>
</protein>
<feature type="chain" id="PRO_5040828059" evidence="1">
    <location>
        <begin position="29"/>
        <end position="552"/>
    </location>
</feature>
<accession>A0A9X3S2U3</accession>
<dbReference type="GO" id="GO:0004180">
    <property type="term" value="F:carboxypeptidase activity"/>
    <property type="evidence" value="ECO:0007669"/>
    <property type="project" value="UniProtKB-KW"/>
</dbReference>
<keyword evidence="1" id="KW-0732">Signal</keyword>
<dbReference type="RefSeq" id="WP_270041903.1">
    <property type="nucleotide sequence ID" value="NZ_JAPDOD010000020.1"/>
</dbReference>
<dbReference type="PROSITE" id="PS51257">
    <property type="entry name" value="PROKAR_LIPOPROTEIN"/>
    <property type="match status" value="1"/>
</dbReference>
<evidence type="ECO:0000256" key="1">
    <source>
        <dbReference type="SAM" id="SignalP"/>
    </source>
</evidence>
<keyword evidence="2" id="KW-0121">Carboxypeptidase</keyword>
<name>A0A9X3S2U3_9ACTN</name>
<dbReference type="Proteomes" id="UP001149140">
    <property type="component" value="Unassembled WGS sequence"/>
</dbReference>
<keyword evidence="3" id="KW-1185">Reference proteome</keyword>
<keyword evidence="2" id="KW-0378">Hydrolase</keyword>
<comment type="caution">
    <text evidence="2">The sequence shown here is derived from an EMBL/GenBank/DDBJ whole genome shotgun (WGS) entry which is preliminary data.</text>
</comment>
<feature type="signal peptide" evidence="1">
    <location>
        <begin position="1"/>
        <end position="28"/>
    </location>
</feature>
<organism evidence="2 3">
    <name type="scientific">Solirubrobacter ginsenosidimutans</name>
    <dbReference type="NCBI Taxonomy" id="490573"/>
    <lineage>
        <taxon>Bacteria</taxon>
        <taxon>Bacillati</taxon>
        <taxon>Actinomycetota</taxon>
        <taxon>Thermoleophilia</taxon>
        <taxon>Solirubrobacterales</taxon>
        <taxon>Solirubrobacteraceae</taxon>
        <taxon>Solirubrobacter</taxon>
    </lineage>
</organism>
<dbReference type="Gene3D" id="2.60.40.1120">
    <property type="entry name" value="Carboxypeptidase-like, regulatory domain"/>
    <property type="match status" value="1"/>
</dbReference>
<dbReference type="AlphaFoldDB" id="A0A9X3S2U3"/>
<dbReference type="InterPro" id="IPR008969">
    <property type="entry name" value="CarboxyPept-like_regulatory"/>
</dbReference>
<gene>
    <name evidence="2" type="ORF">OM076_20485</name>
</gene>
<sequence>MSGFAERLAAAAAAAVLACLALAPSASAGTYDVYACNTPAGRFANHSWTLYTTAGDFIARDCNLADANPEFSISSPNGQTYGVYRGAQLTFQAAPQTTIVGFRWNRSLRHFNPTDGAPAGYGAFLSSYAMIGGIPLEGTGANDAAIQGPPTAVGAWDATGGKVDRTGDVSLQDYAMGREYHGDGTILRAGIGCAGNGCSLMTDDTEGPGYISFAIRGATVTLNDPVAPRIDRVTPTVPAAGAMLVGDEPVAFDAADNTGIRRAEVIDVSSGTAQVVGGRDFACDHSYAAPCPLTLSGERIPVNIPSGGQRTLRVRVIDAGDNVAESPAFIEDVGGPLNGSGATPVARLSASFSRKRSRVDVAYGRSARISGRLTDATGKPITGATIQILDRELRSGTQYGPRLEVTTDADGRFSVVPGPGAARAIRFEFRSRRLLPAADAADSVELRVAAAATLSITPRRVRPRGTIRISGRLKGLPLPRSGKLVELQAFEAGKWRAVGTVRARGAKGRFSTTYRFLRAGRGASFLIRARIRRDDSYPFYLGYSPRVRVRVR</sequence>
<proteinExistence type="predicted"/>